<keyword evidence="1" id="KW-1133">Transmembrane helix</keyword>
<gene>
    <name evidence="2" type="ORF">RM552_11140</name>
</gene>
<keyword evidence="3" id="KW-1185">Reference proteome</keyword>
<evidence type="ECO:0000256" key="1">
    <source>
        <dbReference type="SAM" id="Phobius"/>
    </source>
</evidence>
<keyword evidence="1" id="KW-0472">Membrane</keyword>
<name>A0ABU2ZVF9_9ALTE</name>
<evidence type="ECO:0000313" key="3">
    <source>
        <dbReference type="Proteomes" id="UP001253545"/>
    </source>
</evidence>
<sequence>MNTNQNNTVESSLNSNLIDYRELSIDGNWVHLVDSDKQIDVYVSNFFWRQGVFVNGIKISQKTAYGTHKFNHSGASYVLRFKYTSWSDGECRLLKDGELVDSNAYALYDDESKRDFIKLVAVHSIFSLGLGLSIFIGLSSLSKVFFS</sequence>
<dbReference type="RefSeq" id="WP_311368918.1">
    <property type="nucleotide sequence ID" value="NZ_JAVRHX010000003.1"/>
</dbReference>
<organism evidence="2 3">
    <name type="scientific">Glaciecola petra</name>
    <dbReference type="NCBI Taxonomy" id="3075602"/>
    <lineage>
        <taxon>Bacteria</taxon>
        <taxon>Pseudomonadati</taxon>
        <taxon>Pseudomonadota</taxon>
        <taxon>Gammaproteobacteria</taxon>
        <taxon>Alteromonadales</taxon>
        <taxon>Alteromonadaceae</taxon>
        <taxon>Glaciecola</taxon>
    </lineage>
</organism>
<feature type="transmembrane region" description="Helical" evidence="1">
    <location>
        <begin position="116"/>
        <end position="138"/>
    </location>
</feature>
<keyword evidence="1" id="KW-0812">Transmembrane</keyword>
<dbReference type="Proteomes" id="UP001253545">
    <property type="component" value="Unassembled WGS sequence"/>
</dbReference>
<reference evidence="2 3" key="1">
    <citation type="submission" date="2023-09" db="EMBL/GenBank/DDBJ databases">
        <authorList>
            <person name="Rey-Velasco X."/>
        </authorList>
    </citation>
    <scope>NUCLEOTIDE SEQUENCE [LARGE SCALE GENOMIC DNA]</scope>
    <source>
        <strain evidence="2 3">P117</strain>
    </source>
</reference>
<dbReference type="EMBL" id="JAVRHX010000003">
    <property type="protein sequence ID" value="MDT0595402.1"/>
    <property type="molecule type" value="Genomic_DNA"/>
</dbReference>
<evidence type="ECO:0000313" key="2">
    <source>
        <dbReference type="EMBL" id="MDT0595402.1"/>
    </source>
</evidence>
<protein>
    <submittedName>
        <fullName evidence="2">Uncharacterized protein</fullName>
    </submittedName>
</protein>
<comment type="caution">
    <text evidence="2">The sequence shown here is derived from an EMBL/GenBank/DDBJ whole genome shotgun (WGS) entry which is preliminary data.</text>
</comment>
<proteinExistence type="predicted"/>
<accession>A0ABU2ZVF9</accession>